<organism evidence="2 3">
    <name type="scientific">[Bacillus] enclensis</name>
    <dbReference type="NCBI Taxonomy" id="1402860"/>
    <lineage>
        <taxon>Bacteria</taxon>
        <taxon>Bacillati</taxon>
        <taxon>Bacillota</taxon>
        <taxon>Bacilli</taxon>
        <taxon>Bacillales</taxon>
        <taxon>Bacillaceae</taxon>
        <taxon>Rossellomorea</taxon>
    </lineage>
</organism>
<gene>
    <name evidence="2" type="ORF">GA0061094_2401</name>
</gene>
<dbReference type="Proteomes" id="UP000181997">
    <property type="component" value="Unassembled WGS sequence"/>
</dbReference>
<feature type="transmembrane region" description="Helical" evidence="1">
    <location>
        <begin position="12"/>
        <end position="32"/>
    </location>
</feature>
<keyword evidence="1" id="KW-1133">Transmembrane helix</keyword>
<sequence length="52" mass="6075">MVIKKGRSRGILNLLLGYVILSVPALFVVFFFKHKSKKELEKLNENEFSQKH</sequence>
<evidence type="ECO:0000313" key="3">
    <source>
        <dbReference type="Proteomes" id="UP000181997"/>
    </source>
</evidence>
<keyword evidence="1" id="KW-0812">Transmembrane</keyword>
<protein>
    <submittedName>
        <fullName evidence="2">Uncharacterized protein</fullName>
    </submittedName>
</protein>
<proteinExistence type="predicted"/>
<reference evidence="3" key="1">
    <citation type="submission" date="2016-08" db="EMBL/GenBank/DDBJ databases">
        <authorList>
            <person name="Varghese N."/>
            <person name="Submissions Spin"/>
        </authorList>
    </citation>
    <scope>NUCLEOTIDE SEQUENCE [LARGE SCALE GENOMIC DNA]</scope>
    <source>
        <strain evidence="3">SGD-1123</strain>
    </source>
</reference>
<evidence type="ECO:0000256" key="1">
    <source>
        <dbReference type="SAM" id="Phobius"/>
    </source>
</evidence>
<keyword evidence="3" id="KW-1185">Reference proteome</keyword>
<dbReference type="AlphaFoldDB" id="A0A1C4BPR3"/>
<dbReference type="EMBL" id="FMAU01000002">
    <property type="protein sequence ID" value="SCC08857.1"/>
    <property type="molecule type" value="Genomic_DNA"/>
</dbReference>
<evidence type="ECO:0000313" key="2">
    <source>
        <dbReference type="EMBL" id="SCC08857.1"/>
    </source>
</evidence>
<accession>A0A1C4BPR3</accession>
<name>A0A1C4BPR3_9BACI</name>
<keyword evidence="1" id="KW-0472">Membrane</keyword>